<dbReference type="Pfam" id="PF01934">
    <property type="entry name" value="HepT-like"/>
    <property type="match status" value="1"/>
</dbReference>
<keyword evidence="3" id="KW-0378">Hydrolase</keyword>
<sequence length="149" mass="16405">MNATALQDALAQKADRMQRCIARAREELRLAGAHFASDFTRQDAAILNVQRACELAIDMANMFIAHHQWGLPRSAREAFALLGEHQLLPGEQVQALQHMVGFRNIAVHQYDALDMDIAAAVIAHRLDALTQLAAVLLQRSLDSSAPESP</sequence>
<dbReference type="InterPro" id="IPR037038">
    <property type="entry name" value="HepT-like_sf"/>
</dbReference>
<evidence type="ECO:0000256" key="2">
    <source>
        <dbReference type="ARBA" id="ARBA00022722"/>
    </source>
</evidence>
<dbReference type="NCBIfam" id="NF047751">
    <property type="entry name" value="HepT_toxin"/>
    <property type="match status" value="1"/>
</dbReference>
<keyword evidence="2" id="KW-0540">Nuclease</keyword>
<comment type="caution">
    <text evidence="5">The sequence shown here is derived from an EMBL/GenBank/DDBJ whole genome shotgun (WGS) entry which is preliminary data.</text>
</comment>
<dbReference type="GO" id="GO:0110001">
    <property type="term" value="C:toxin-antitoxin complex"/>
    <property type="evidence" value="ECO:0007669"/>
    <property type="project" value="InterPro"/>
</dbReference>
<dbReference type="Gene3D" id="1.20.120.580">
    <property type="entry name" value="bsu32300-like"/>
    <property type="match status" value="1"/>
</dbReference>
<evidence type="ECO:0000313" key="6">
    <source>
        <dbReference type="Proteomes" id="UP000218054"/>
    </source>
</evidence>
<name>A0A2A2AHN4_9BURK</name>
<dbReference type="EMBL" id="NSJB01000003">
    <property type="protein sequence ID" value="PAT37287.1"/>
    <property type="molecule type" value="Genomic_DNA"/>
</dbReference>
<keyword evidence="6" id="KW-1185">Reference proteome</keyword>
<keyword evidence="1" id="KW-1277">Toxin-antitoxin system</keyword>
<accession>A0A2A2AHN4</accession>
<dbReference type="Proteomes" id="UP000218054">
    <property type="component" value="Unassembled WGS sequence"/>
</dbReference>
<proteinExistence type="inferred from homology"/>
<dbReference type="GO" id="GO:0004540">
    <property type="term" value="F:RNA nuclease activity"/>
    <property type="evidence" value="ECO:0007669"/>
    <property type="project" value="InterPro"/>
</dbReference>
<evidence type="ECO:0000256" key="3">
    <source>
        <dbReference type="ARBA" id="ARBA00022801"/>
    </source>
</evidence>
<dbReference type="InterPro" id="IPR052379">
    <property type="entry name" value="Type_VII_TA_RNase"/>
</dbReference>
<protein>
    <submittedName>
        <fullName evidence="5">Toxin-antitoxin antitoxin component</fullName>
    </submittedName>
</protein>
<reference evidence="5 6" key="1">
    <citation type="submission" date="2017-08" db="EMBL/GenBank/DDBJ databases">
        <title>WGS of Clinical strains of the CDC Group NO-1 linked to zoonotic infections in humans.</title>
        <authorList>
            <person name="Bernier A.-M."/>
            <person name="Bernard K."/>
        </authorList>
    </citation>
    <scope>NUCLEOTIDE SEQUENCE [LARGE SCALE GENOMIC DNA]</scope>
    <source>
        <strain evidence="5 6">NML00-0135</strain>
    </source>
</reference>
<gene>
    <name evidence="5" type="ORF">CK625_06635</name>
</gene>
<dbReference type="PANTHER" id="PTHR33397">
    <property type="entry name" value="UPF0331 PROTEIN YUTE"/>
    <property type="match status" value="1"/>
</dbReference>
<comment type="similarity">
    <text evidence="4">Belongs to the HepT RNase toxin family.</text>
</comment>
<evidence type="ECO:0000256" key="1">
    <source>
        <dbReference type="ARBA" id="ARBA00022649"/>
    </source>
</evidence>
<organism evidence="5 6">
    <name type="scientific">Vandammella animalimorsus</name>
    <dbReference type="NCBI Taxonomy" id="2029117"/>
    <lineage>
        <taxon>Bacteria</taxon>
        <taxon>Pseudomonadati</taxon>
        <taxon>Pseudomonadota</taxon>
        <taxon>Betaproteobacteria</taxon>
        <taxon>Burkholderiales</taxon>
        <taxon>Comamonadaceae</taxon>
        <taxon>Vandammella</taxon>
    </lineage>
</organism>
<dbReference type="InterPro" id="IPR008201">
    <property type="entry name" value="HepT-like"/>
</dbReference>
<dbReference type="AlphaFoldDB" id="A0A2A2AHN4"/>
<dbReference type="PANTHER" id="PTHR33397:SF3">
    <property type="entry name" value="MRNA NUCLEASE HEPT"/>
    <property type="match status" value="1"/>
</dbReference>
<evidence type="ECO:0000313" key="5">
    <source>
        <dbReference type="EMBL" id="PAT37287.1"/>
    </source>
</evidence>
<dbReference type="GO" id="GO:0016787">
    <property type="term" value="F:hydrolase activity"/>
    <property type="evidence" value="ECO:0007669"/>
    <property type="project" value="UniProtKB-KW"/>
</dbReference>
<evidence type="ECO:0000256" key="4">
    <source>
        <dbReference type="ARBA" id="ARBA00024207"/>
    </source>
</evidence>
<dbReference type="RefSeq" id="WP_095539515.1">
    <property type="nucleotide sequence ID" value="NZ_NSJB01000003.1"/>
</dbReference>